<keyword evidence="2" id="KW-0812">Transmembrane</keyword>
<sequence length="91" mass="9777">MHVSVYIIRTALHLAVVLSFPFNLLLSKHYISFDFFYIFGNVLVSPHSPASRQQAAAPSHTPTPCPHTSARTLSCPTQAGLLSASPGAAED</sequence>
<evidence type="ECO:0000256" key="1">
    <source>
        <dbReference type="SAM" id="MobiDB-lite"/>
    </source>
</evidence>
<keyword evidence="4" id="KW-1185">Reference proteome</keyword>
<keyword evidence="2" id="KW-0472">Membrane</keyword>
<dbReference type="EMBL" id="VSRR010002559">
    <property type="protein sequence ID" value="MPC32087.1"/>
    <property type="molecule type" value="Genomic_DNA"/>
</dbReference>
<reference evidence="3 4" key="1">
    <citation type="submission" date="2019-05" db="EMBL/GenBank/DDBJ databases">
        <title>Another draft genome of Portunus trituberculatus and its Hox gene families provides insights of decapod evolution.</title>
        <authorList>
            <person name="Jeong J.-H."/>
            <person name="Song I."/>
            <person name="Kim S."/>
            <person name="Choi T."/>
            <person name="Kim D."/>
            <person name="Ryu S."/>
            <person name="Kim W."/>
        </authorList>
    </citation>
    <scope>NUCLEOTIDE SEQUENCE [LARGE SCALE GENOMIC DNA]</scope>
    <source>
        <tissue evidence="3">Muscle</tissue>
    </source>
</reference>
<feature type="transmembrane region" description="Helical" evidence="2">
    <location>
        <begin position="6"/>
        <end position="26"/>
    </location>
</feature>
<feature type="region of interest" description="Disordered" evidence="1">
    <location>
        <begin position="50"/>
        <end position="91"/>
    </location>
</feature>
<name>A0A5B7EFH4_PORTR</name>
<dbReference type="AlphaFoldDB" id="A0A5B7EFH4"/>
<evidence type="ECO:0000256" key="2">
    <source>
        <dbReference type="SAM" id="Phobius"/>
    </source>
</evidence>
<gene>
    <name evidence="3" type="ORF">E2C01_025391</name>
</gene>
<organism evidence="3 4">
    <name type="scientific">Portunus trituberculatus</name>
    <name type="common">Swimming crab</name>
    <name type="synonym">Neptunus trituberculatus</name>
    <dbReference type="NCBI Taxonomy" id="210409"/>
    <lineage>
        <taxon>Eukaryota</taxon>
        <taxon>Metazoa</taxon>
        <taxon>Ecdysozoa</taxon>
        <taxon>Arthropoda</taxon>
        <taxon>Crustacea</taxon>
        <taxon>Multicrustacea</taxon>
        <taxon>Malacostraca</taxon>
        <taxon>Eumalacostraca</taxon>
        <taxon>Eucarida</taxon>
        <taxon>Decapoda</taxon>
        <taxon>Pleocyemata</taxon>
        <taxon>Brachyura</taxon>
        <taxon>Eubrachyura</taxon>
        <taxon>Portunoidea</taxon>
        <taxon>Portunidae</taxon>
        <taxon>Portuninae</taxon>
        <taxon>Portunus</taxon>
    </lineage>
</organism>
<accession>A0A5B7EFH4</accession>
<feature type="compositionally biased region" description="Low complexity" evidence="1">
    <location>
        <begin position="50"/>
        <end position="70"/>
    </location>
</feature>
<proteinExistence type="predicted"/>
<keyword evidence="2" id="KW-1133">Transmembrane helix</keyword>
<protein>
    <submittedName>
        <fullName evidence="3">Uncharacterized protein</fullName>
    </submittedName>
</protein>
<comment type="caution">
    <text evidence="3">The sequence shown here is derived from an EMBL/GenBank/DDBJ whole genome shotgun (WGS) entry which is preliminary data.</text>
</comment>
<dbReference type="Proteomes" id="UP000324222">
    <property type="component" value="Unassembled WGS sequence"/>
</dbReference>
<evidence type="ECO:0000313" key="4">
    <source>
        <dbReference type="Proteomes" id="UP000324222"/>
    </source>
</evidence>
<evidence type="ECO:0000313" key="3">
    <source>
        <dbReference type="EMBL" id="MPC32087.1"/>
    </source>
</evidence>